<accession>A0AAU7ZNJ4</accession>
<reference evidence="3" key="2">
    <citation type="journal article" date="2024" name="Environ. Microbiol.">
        <title>Genome analysis and description of Tunturibacter gen. nov. expands the diversity of Terriglobia in tundra soils.</title>
        <authorList>
            <person name="Messyasz A."/>
            <person name="Mannisto M.K."/>
            <person name="Kerkhof L.J."/>
            <person name="Haggblom M.M."/>
        </authorList>
    </citation>
    <scope>NUCLEOTIDE SEQUENCE</scope>
    <source>
        <strain evidence="3">X5P6</strain>
    </source>
</reference>
<proteinExistence type="predicted"/>
<dbReference type="KEGG" id="tpsc:RBB77_19035"/>
<keyword evidence="2" id="KW-0732">Signal</keyword>
<protein>
    <submittedName>
        <fullName evidence="3">Uncharacterized protein</fullName>
    </submittedName>
</protein>
<organism evidence="3">
    <name type="scientific">Tunturiibacter psychrotolerans</name>
    <dbReference type="NCBI Taxonomy" id="3069686"/>
    <lineage>
        <taxon>Bacteria</taxon>
        <taxon>Pseudomonadati</taxon>
        <taxon>Acidobacteriota</taxon>
        <taxon>Terriglobia</taxon>
        <taxon>Terriglobales</taxon>
        <taxon>Acidobacteriaceae</taxon>
        <taxon>Tunturiibacter</taxon>
    </lineage>
</organism>
<keyword evidence="1" id="KW-0175">Coiled coil</keyword>
<feature type="signal peptide" evidence="2">
    <location>
        <begin position="1"/>
        <end position="27"/>
    </location>
</feature>
<feature type="chain" id="PRO_5043493365" evidence="2">
    <location>
        <begin position="28"/>
        <end position="329"/>
    </location>
</feature>
<dbReference type="RefSeq" id="WP_353063359.1">
    <property type="nucleotide sequence ID" value="NZ_CP132942.1"/>
</dbReference>
<feature type="coiled-coil region" evidence="1">
    <location>
        <begin position="137"/>
        <end position="164"/>
    </location>
</feature>
<gene>
    <name evidence="3" type="ORF">RBB77_19035</name>
</gene>
<reference evidence="3" key="1">
    <citation type="submission" date="2023-08" db="EMBL/GenBank/DDBJ databases">
        <authorList>
            <person name="Messyasz A."/>
            <person name="Mannisto M.K."/>
            <person name="Kerkhof L.J."/>
            <person name="Haggblom M."/>
        </authorList>
    </citation>
    <scope>NUCLEOTIDE SEQUENCE</scope>
    <source>
        <strain evidence="3">X5P6</strain>
    </source>
</reference>
<dbReference type="AlphaFoldDB" id="A0AAU7ZNJ4"/>
<evidence type="ECO:0000256" key="2">
    <source>
        <dbReference type="SAM" id="SignalP"/>
    </source>
</evidence>
<dbReference type="EMBL" id="CP132942">
    <property type="protein sequence ID" value="XCB32514.1"/>
    <property type="molecule type" value="Genomic_DNA"/>
</dbReference>
<evidence type="ECO:0000256" key="1">
    <source>
        <dbReference type="SAM" id="Coils"/>
    </source>
</evidence>
<evidence type="ECO:0000313" key="3">
    <source>
        <dbReference type="EMBL" id="XCB32514.1"/>
    </source>
</evidence>
<name>A0AAU7ZNJ4_9BACT</name>
<sequence>MEFVFHKALVLACAFSWMSLSTGFGLASVDQAPSAAHESIRTRAKSATPTDVTIPDTAKIDNRPLPDIEGLMHAVETNQRAAETIEKDYLYRSTWTLKELDGHGAVKKTETEEYDVFWVEGVPVHRLMKKNGKDLSADDQKKENERIDKEILKVKEKRRKADEKGKETGPHGEEEVTVSRLLELGRFTNARRVQWNGRDTIAVDFAGDPNAKTKTRFEEVIRDMVGTAWVDEQDQTLVKAQGHFLNSFKIGGGLVANIQKGTSFSMEQRKVNNEVWLPAMVEGQGEARTLLFFNLHGSVHGVESDYRKFKATSTIVPVESTVPPSPPTK</sequence>